<dbReference type="EMBL" id="JBJQOH010000006">
    <property type="protein sequence ID" value="KAL3682871.1"/>
    <property type="molecule type" value="Genomic_DNA"/>
</dbReference>
<accession>A0ABD3GYM7</accession>
<feature type="compositionally biased region" description="Polar residues" evidence="1">
    <location>
        <begin position="117"/>
        <end position="149"/>
    </location>
</feature>
<organism evidence="2 3">
    <name type="scientific">Riccia sorocarpa</name>
    <dbReference type="NCBI Taxonomy" id="122646"/>
    <lineage>
        <taxon>Eukaryota</taxon>
        <taxon>Viridiplantae</taxon>
        <taxon>Streptophyta</taxon>
        <taxon>Embryophyta</taxon>
        <taxon>Marchantiophyta</taxon>
        <taxon>Marchantiopsida</taxon>
        <taxon>Marchantiidae</taxon>
        <taxon>Marchantiales</taxon>
        <taxon>Ricciaceae</taxon>
        <taxon>Riccia</taxon>
    </lineage>
</organism>
<proteinExistence type="predicted"/>
<gene>
    <name evidence="2" type="ORF">R1sor_000893</name>
</gene>
<evidence type="ECO:0000313" key="2">
    <source>
        <dbReference type="EMBL" id="KAL3682871.1"/>
    </source>
</evidence>
<dbReference type="Proteomes" id="UP001633002">
    <property type="component" value="Unassembled WGS sequence"/>
</dbReference>
<sequence length="149" mass="16942">MTLEQMIHLLHWGNREAIIKMWKITEILKKVGIYSLKDGKELSTNSRSWTAVLARAGYFLEERDKLEIQSIEMWLNSKILVNKNLLSMEGWKWAEDSTKNEAESATELLSLSEEQRPISSESTNRLSVSAKSLDSGPASPQTTETVSRD</sequence>
<evidence type="ECO:0000256" key="1">
    <source>
        <dbReference type="SAM" id="MobiDB-lite"/>
    </source>
</evidence>
<name>A0ABD3GYM7_9MARC</name>
<evidence type="ECO:0000313" key="3">
    <source>
        <dbReference type="Proteomes" id="UP001633002"/>
    </source>
</evidence>
<keyword evidence="3" id="KW-1185">Reference proteome</keyword>
<reference evidence="2 3" key="1">
    <citation type="submission" date="2024-09" db="EMBL/GenBank/DDBJ databases">
        <title>Chromosome-scale assembly of Riccia sorocarpa.</title>
        <authorList>
            <person name="Paukszto L."/>
        </authorList>
    </citation>
    <scope>NUCLEOTIDE SEQUENCE [LARGE SCALE GENOMIC DNA]</scope>
    <source>
        <strain evidence="2">LP-2024</strain>
        <tissue evidence="2">Aerial parts of the thallus</tissue>
    </source>
</reference>
<comment type="caution">
    <text evidence="2">The sequence shown here is derived from an EMBL/GenBank/DDBJ whole genome shotgun (WGS) entry which is preliminary data.</text>
</comment>
<feature type="region of interest" description="Disordered" evidence="1">
    <location>
        <begin position="104"/>
        <end position="149"/>
    </location>
</feature>
<protein>
    <submittedName>
        <fullName evidence="2">Uncharacterized protein</fullName>
    </submittedName>
</protein>
<dbReference type="AlphaFoldDB" id="A0ABD3GYM7"/>